<dbReference type="Proteomes" id="UP000286208">
    <property type="component" value="Unassembled WGS sequence"/>
</dbReference>
<feature type="domain" description="EthD" evidence="1">
    <location>
        <begin position="11"/>
        <end position="102"/>
    </location>
</feature>
<dbReference type="RefSeq" id="WP_127918594.1">
    <property type="nucleotide sequence ID" value="NZ_RKLP01000015.1"/>
</dbReference>
<dbReference type="InterPro" id="IPR011008">
    <property type="entry name" value="Dimeric_a/b-barrel"/>
</dbReference>
<protein>
    <submittedName>
        <fullName evidence="2">Ethyl tert-butyl ether degradation protein EthD</fullName>
    </submittedName>
</protein>
<dbReference type="Gene3D" id="3.30.70.100">
    <property type="match status" value="1"/>
</dbReference>
<dbReference type="AlphaFoldDB" id="A0A438B7X7"/>
<dbReference type="InterPro" id="IPR009799">
    <property type="entry name" value="EthD_dom"/>
</dbReference>
<comment type="caution">
    <text evidence="2">The sequence shown here is derived from an EMBL/GenBank/DDBJ whole genome shotgun (WGS) entry which is preliminary data.</text>
</comment>
<dbReference type="SUPFAM" id="SSF54909">
    <property type="entry name" value="Dimeric alpha+beta barrel"/>
    <property type="match status" value="1"/>
</dbReference>
<reference evidence="2 3" key="1">
    <citation type="submission" date="2018-11" db="EMBL/GenBank/DDBJ databases">
        <title>Rhodococcus spongicola sp. nov. and Rhodococcus xishaensis sp. nov. from marine sponges.</title>
        <authorList>
            <person name="Li L."/>
            <person name="Lin H.W."/>
        </authorList>
    </citation>
    <scope>NUCLEOTIDE SEQUENCE [LARGE SCALE GENOMIC DNA]</scope>
    <source>
        <strain evidence="2 3">CCTCC AB2014297</strain>
    </source>
</reference>
<dbReference type="EMBL" id="RKLP01000015">
    <property type="protein sequence ID" value="RVW07015.1"/>
    <property type="molecule type" value="Genomic_DNA"/>
</dbReference>
<keyword evidence="3" id="KW-1185">Reference proteome</keyword>
<sequence length="122" mass="13690">MFKAVALLARKSELTRGQFIEHYETIHVPLILRSFPQIKEYRRNFVDLTDSVRAPGVADPIFDVITEMWFEDRAGYEAMLAAHADPAIGGPVAADANLFLDMSKTLQFVVDEFTTTSELPNA</sequence>
<accession>A0A438B7X7</accession>
<dbReference type="OrthoDB" id="2613214at2"/>
<dbReference type="Pfam" id="PF07110">
    <property type="entry name" value="EthD"/>
    <property type="match status" value="1"/>
</dbReference>
<dbReference type="GO" id="GO:0016491">
    <property type="term" value="F:oxidoreductase activity"/>
    <property type="evidence" value="ECO:0007669"/>
    <property type="project" value="InterPro"/>
</dbReference>
<gene>
    <name evidence="2" type="ORF">EGT67_23870</name>
</gene>
<evidence type="ECO:0000313" key="3">
    <source>
        <dbReference type="Proteomes" id="UP000286208"/>
    </source>
</evidence>
<proteinExistence type="predicted"/>
<evidence type="ECO:0000259" key="1">
    <source>
        <dbReference type="Pfam" id="PF07110"/>
    </source>
</evidence>
<evidence type="ECO:0000313" key="2">
    <source>
        <dbReference type="EMBL" id="RVW07015.1"/>
    </source>
</evidence>
<name>A0A438B7X7_9NOCA</name>
<organism evidence="2 3">
    <name type="scientific">Prescottella agglutinans</name>
    <dbReference type="NCBI Taxonomy" id="1644129"/>
    <lineage>
        <taxon>Bacteria</taxon>
        <taxon>Bacillati</taxon>
        <taxon>Actinomycetota</taxon>
        <taxon>Actinomycetes</taxon>
        <taxon>Mycobacteriales</taxon>
        <taxon>Nocardiaceae</taxon>
        <taxon>Prescottella</taxon>
    </lineage>
</organism>